<evidence type="ECO:0000313" key="2">
    <source>
        <dbReference type="EMBL" id="CBH11533.1"/>
    </source>
</evidence>
<dbReference type="Proteomes" id="UP000002316">
    <property type="component" value="Chromosome 6"/>
</dbReference>
<dbReference type="EMBL" id="FN554969">
    <property type="protein sequence ID" value="CBH11533.1"/>
    <property type="molecule type" value="Genomic_DNA"/>
</dbReference>
<reference evidence="3" key="1">
    <citation type="journal article" date="2010" name="PLoS Negl. Trop. Dis.">
        <title>The genome sequence of Trypanosoma brucei gambiense, causative agent of chronic human african trypanosomiasis.</title>
        <authorList>
            <person name="Jackson A.P."/>
            <person name="Sanders M."/>
            <person name="Berry A."/>
            <person name="McQuillan J."/>
            <person name="Aslett M.A."/>
            <person name="Quail M.A."/>
            <person name="Chukualim B."/>
            <person name="Capewell P."/>
            <person name="MacLeod A."/>
            <person name="Melville S.E."/>
            <person name="Gibson W."/>
            <person name="Barry J.D."/>
            <person name="Berriman M."/>
            <person name="Hertz-Fowler C."/>
        </authorList>
    </citation>
    <scope>NUCLEOTIDE SEQUENCE [LARGE SCALE GENOMIC DNA]</scope>
    <source>
        <strain evidence="3">MHOM/CI/86/DAL972</strain>
    </source>
</reference>
<evidence type="ECO:0000313" key="3">
    <source>
        <dbReference type="Proteomes" id="UP000002316"/>
    </source>
</evidence>
<sequence>MQDKHRTQMLHSQLVHPPLHYIDVTVVLLKPQPRGPSYGTHPQCTNVSKMEPMQVGSMPTRMDTRISTHYAAVSAPTRLTKPPWVTRQVNARNFAQKSWAAFPRTR</sequence>
<dbReference type="GeneID" id="23861761"/>
<dbReference type="KEGG" id="tbg:TbgDal_VI130"/>
<protein>
    <submittedName>
        <fullName evidence="2">Uncharacterized protein</fullName>
    </submittedName>
</protein>
<name>C9ZQ53_TRYB9</name>
<accession>C9ZQ53</accession>
<dbReference type="AlphaFoldDB" id="C9ZQ53"/>
<gene>
    <name evidence="2" type="ORF">TbgDal_VI130</name>
</gene>
<evidence type="ECO:0000256" key="1">
    <source>
        <dbReference type="SAM" id="MobiDB-lite"/>
    </source>
</evidence>
<organism evidence="2 3">
    <name type="scientific">Trypanosoma brucei gambiense (strain MHOM/CI/86/DAL972)</name>
    <dbReference type="NCBI Taxonomy" id="679716"/>
    <lineage>
        <taxon>Eukaryota</taxon>
        <taxon>Discoba</taxon>
        <taxon>Euglenozoa</taxon>
        <taxon>Kinetoplastea</taxon>
        <taxon>Metakinetoplastina</taxon>
        <taxon>Trypanosomatida</taxon>
        <taxon>Trypanosomatidae</taxon>
        <taxon>Trypanosoma</taxon>
    </lineage>
</organism>
<proteinExistence type="predicted"/>
<dbReference type="RefSeq" id="XP_011773818.1">
    <property type="nucleotide sequence ID" value="XM_011775516.1"/>
</dbReference>
<feature type="region of interest" description="Disordered" evidence="1">
    <location>
        <begin position="36"/>
        <end position="57"/>
    </location>
</feature>